<dbReference type="InterPro" id="IPR016181">
    <property type="entry name" value="Acyl_CoA_acyltransferase"/>
</dbReference>
<evidence type="ECO:0000256" key="2">
    <source>
        <dbReference type="SAM" id="Phobius"/>
    </source>
</evidence>
<accession>A0A0D3K293</accession>
<feature type="region of interest" description="Disordered" evidence="1">
    <location>
        <begin position="1"/>
        <end position="28"/>
    </location>
</feature>
<dbReference type="EnsemblProtists" id="EOD29878">
    <property type="protein sequence ID" value="EOD29878"/>
    <property type="gene ID" value="EMIHUDRAFT_233459"/>
</dbReference>
<keyword evidence="5" id="KW-1185">Reference proteome</keyword>
<proteinExistence type="predicted"/>
<dbReference type="PROSITE" id="PS51186">
    <property type="entry name" value="GNAT"/>
    <property type="match status" value="1"/>
</dbReference>
<reference evidence="5" key="1">
    <citation type="journal article" date="2013" name="Nature">
        <title>Pan genome of the phytoplankton Emiliania underpins its global distribution.</title>
        <authorList>
            <person name="Read B.A."/>
            <person name="Kegel J."/>
            <person name="Klute M.J."/>
            <person name="Kuo A."/>
            <person name="Lefebvre S.C."/>
            <person name="Maumus F."/>
            <person name="Mayer C."/>
            <person name="Miller J."/>
            <person name="Monier A."/>
            <person name="Salamov A."/>
            <person name="Young J."/>
            <person name="Aguilar M."/>
            <person name="Claverie J.M."/>
            <person name="Frickenhaus S."/>
            <person name="Gonzalez K."/>
            <person name="Herman E.K."/>
            <person name="Lin Y.C."/>
            <person name="Napier J."/>
            <person name="Ogata H."/>
            <person name="Sarno A.F."/>
            <person name="Shmutz J."/>
            <person name="Schroeder D."/>
            <person name="de Vargas C."/>
            <person name="Verret F."/>
            <person name="von Dassow P."/>
            <person name="Valentin K."/>
            <person name="Van de Peer Y."/>
            <person name="Wheeler G."/>
            <person name="Dacks J.B."/>
            <person name="Delwiche C.F."/>
            <person name="Dyhrman S.T."/>
            <person name="Glockner G."/>
            <person name="John U."/>
            <person name="Richards T."/>
            <person name="Worden A.Z."/>
            <person name="Zhang X."/>
            <person name="Grigoriev I.V."/>
            <person name="Allen A.E."/>
            <person name="Bidle K."/>
            <person name="Borodovsky M."/>
            <person name="Bowler C."/>
            <person name="Brownlee C."/>
            <person name="Cock J.M."/>
            <person name="Elias M."/>
            <person name="Gladyshev V.N."/>
            <person name="Groth M."/>
            <person name="Guda C."/>
            <person name="Hadaegh A."/>
            <person name="Iglesias-Rodriguez M.D."/>
            <person name="Jenkins J."/>
            <person name="Jones B.M."/>
            <person name="Lawson T."/>
            <person name="Leese F."/>
            <person name="Lindquist E."/>
            <person name="Lobanov A."/>
            <person name="Lomsadze A."/>
            <person name="Malik S.B."/>
            <person name="Marsh M.E."/>
            <person name="Mackinder L."/>
            <person name="Mock T."/>
            <person name="Mueller-Roeber B."/>
            <person name="Pagarete A."/>
            <person name="Parker M."/>
            <person name="Probert I."/>
            <person name="Quesneville H."/>
            <person name="Raines C."/>
            <person name="Rensing S.A."/>
            <person name="Riano-Pachon D.M."/>
            <person name="Richier S."/>
            <person name="Rokitta S."/>
            <person name="Shiraiwa Y."/>
            <person name="Soanes D.M."/>
            <person name="van der Giezen M."/>
            <person name="Wahlund T.M."/>
            <person name="Williams B."/>
            <person name="Wilson W."/>
            <person name="Wolfe G."/>
            <person name="Wurch L.L."/>
        </authorList>
    </citation>
    <scope>NUCLEOTIDE SEQUENCE</scope>
</reference>
<organism evidence="4 5">
    <name type="scientific">Emiliania huxleyi (strain CCMP1516)</name>
    <dbReference type="NCBI Taxonomy" id="280463"/>
    <lineage>
        <taxon>Eukaryota</taxon>
        <taxon>Haptista</taxon>
        <taxon>Haptophyta</taxon>
        <taxon>Prymnesiophyceae</taxon>
        <taxon>Isochrysidales</taxon>
        <taxon>Noelaerhabdaceae</taxon>
        <taxon>Emiliania</taxon>
    </lineage>
</organism>
<keyword evidence="2" id="KW-0472">Membrane</keyword>
<dbReference type="InterPro" id="IPR051556">
    <property type="entry name" value="N-term/lysine_N-AcTrnsfr"/>
</dbReference>
<dbReference type="GeneID" id="17275152"/>
<evidence type="ECO:0000259" key="3">
    <source>
        <dbReference type="PROSITE" id="PS51186"/>
    </source>
</evidence>
<dbReference type="Gene3D" id="3.40.630.30">
    <property type="match status" value="1"/>
</dbReference>
<evidence type="ECO:0000256" key="1">
    <source>
        <dbReference type="SAM" id="MobiDB-lite"/>
    </source>
</evidence>
<dbReference type="GO" id="GO:0008080">
    <property type="term" value="F:N-acetyltransferase activity"/>
    <property type="evidence" value="ECO:0007669"/>
    <property type="project" value="TreeGrafter"/>
</dbReference>
<dbReference type="AlphaFoldDB" id="A0A0D3K293"/>
<keyword evidence="2" id="KW-1133">Transmembrane helix</keyword>
<dbReference type="GO" id="GO:0007064">
    <property type="term" value="P:mitotic sister chromatid cohesion"/>
    <property type="evidence" value="ECO:0007669"/>
    <property type="project" value="TreeGrafter"/>
</dbReference>
<feature type="domain" description="N-acetyltransferase" evidence="3">
    <location>
        <begin position="217"/>
        <end position="384"/>
    </location>
</feature>
<dbReference type="KEGG" id="ehx:EMIHUDRAFT_233459"/>
<feature type="compositionally biased region" description="Low complexity" evidence="1">
    <location>
        <begin position="64"/>
        <end position="78"/>
    </location>
</feature>
<evidence type="ECO:0000313" key="5">
    <source>
        <dbReference type="Proteomes" id="UP000013827"/>
    </source>
</evidence>
<evidence type="ECO:0000313" key="4">
    <source>
        <dbReference type="EnsemblProtists" id="EOD29878"/>
    </source>
</evidence>
<dbReference type="HOGENOM" id="CLU_708710_0_0_1"/>
<dbReference type="RefSeq" id="XP_005782307.1">
    <property type="nucleotide sequence ID" value="XM_005782250.1"/>
</dbReference>
<reference evidence="4" key="2">
    <citation type="submission" date="2024-10" db="UniProtKB">
        <authorList>
            <consortium name="EnsemblProtists"/>
        </authorList>
    </citation>
    <scope>IDENTIFICATION</scope>
</reference>
<dbReference type="PANTHER" id="PTHR42919">
    <property type="entry name" value="N-ALPHA-ACETYLTRANSFERASE"/>
    <property type="match status" value="1"/>
</dbReference>
<dbReference type="Pfam" id="PF00583">
    <property type="entry name" value="Acetyltransf_1"/>
    <property type="match status" value="1"/>
</dbReference>
<dbReference type="PANTHER" id="PTHR42919:SF20">
    <property type="entry name" value="GCN5-RELATED N-ACETYLTRANSFERASE 10, CHLOROPLASTIC"/>
    <property type="match status" value="1"/>
</dbReference>
<dbReference type="Proteomes" id="UP000013827">
    <property type="component" value="Unassembled WGS sequence"/>
</dbReference>
<dbReference type="SUPFAM" id="SSF55729">
    <property type="entry name" value="Acyl-CoA N-acyltransferases (Nat)"/>
    <property type="match status" value="1"/>
</dbReference>
<name>A0A0D3K293_EMIH1</name>
<feature type="transmembrane region" description="Helical" evidence="2">
    <location>
        <begin position="103"/>
        <end position="125"/>
    </location>
</feature>
<dbReference type="InterPro" id="IPR000182">
    <property type="entry name" value="GNAT_dom"/>
</dbReference>
<protein>
    <recommendedName>
        <fullName evidence="3">N-acetyltransferase domain-containing protein</fullName>
    </recommendedName>
</protein>
<dbReference type="GO" id="GO:0031415">
    <property type="term" value="C:NatA complex"/>
    <property type="evidence" value="ECO:0007669"/>
    <property type="project" value="TreeGrafter"/>
</dbReference>
<dbReference type="PaxDb" id="2903-EOD29878"/>
<sequence length="390" mass="40400">MSRPAALMHQGHGPRPISSKPEVSETALNSGDCEGITEVIIGANDRDMSRPAALMHQGHGQTARSGRQSSGRLGGCCSAPSESVRPRVLLPPPPPLHPTGTRVWMVAGGPAGAWLLIFACCIYFAASAHFATALPPPTPPPLSNMLAAALFAFAPPAGSSPGRADIFRVARMKVAPAPSEVPASLQSHQVRIAGEDELQAVARLMLDVFAPESPAAPALLPFMTSLLEANQRTARAAAAGRLAAELSQRVAIGSTIFIAAEAGVPADGAEGGLPLLGTVDLSSQEMELPTHGLTGSLYMSTLAVDSAHRKRGLGRALLRAAEAEASAQGVEGIYLHVEAANAGALSLYRGAGYSAVQPTPLLTTFTRALHLTHADPILMFKRVPCDGAAR</sequence>
<keyword evidence="2" id="KW-0812">Transmembrane</keyword>
<feature type="region of interest" description="Disordered" evidence="1">
    <location>
        <begin position="55"/>
        <end position="96"/>
    </location>
</feature>